<gene>
    <name evidence="1" type="ORF">C791_6870</name>
</gene>
<protein>
    <submittedName>
        <fullName evidence="1">Uncharacterized protein</fullName>
    </submittedName>
</protein>
<accession>M2PVN5</accession>
<organism evidence="1 2">
    <name type="scientific">Amycolatopsis azurea DSM 43854</name>
    <dbReference type="NCBI Taxonomy" id="1238180"/>
    <lineage>
        <taxon>Bacteria</taxon>
        <taxon>Bacillati</taxon>
        <taxon>Actinomycetota</taxon>
        <taxon>Actinomycetes</taxon>
        <taxon>Pseudonocardiales</taxon>
        <taxon>Pseudonocardiaceae</taxon>
        <taxon>Amycolatopsis</taxon>
    </lineage>
</organism>
<evidence type="ECO:0000313" key="2">
    <source>
        <dbReference type="Proteomes" id="UP000014137"/>
    </source>
</evidence>
<dbReference type="PATRIC" id="fig|1238180.3.peg.6623"/>
<dbReference type="EMBL" id="ANMG01000069">
    <property type="protein sequence ID" value="EMD23645.1"/>
    <property type="molecule type" value="Genomic_DNA"/>
</dbReference>
<dbReference type="Proteomes" id="UP000014137">
    <property type="component" value="Unassembled WGS sequence"/>
</dbReference>
<sequence length="88" mass="9567">MRPTAEERPARRNPSGADVGFAINRAAAVWVLSVCYETFSGFARVVRFSGLHVREQGRGLVPVHVVFRAWTGEGRPGKATRSQGQSVG</sequence>
<dbReference type="AlphaFoldDB" id="M2PVN5"/>
<name>M2PVN5_9PSEU</name>
<comment type="caution">
    <text evidence="1">The sequence shown here is derived from an EMBL/GenBank/DDBJ whole genome shotgun (WGS) entry which is preliminary data.</text>
</comment>
<evidence type="ECO:0000313" key="1">
    <source>
        <dbReference type="EMBL" id="EMD23645.1"/>
    </source>
</evidence>
<reference evidence="1 2" key="1">
    <citation type="submission" date="2012-10" db="EMBL/GenBank/DDBJ databases">
        <title>Genome assembly of Amycolatopsis azurea DSM 43854.</title>
        <authorList>
            <person name="Khatri I."/>
            <person name="Kaur I."/>
            <person name="Subramanian S."/>
            <person name="Mayilraj S."/>
        </authorList>
    </citation>
    <scope>NUCLEOTIDE SEQUENCE [LARGE SCALE GENOMIC DNA]</scope>
    <source>
        <strain evidence="1 2">DSM 43854</strain>
    </source>
</reference>
<proteinExistence type="predicted"/>